<dbReference type="Proteomes" id="UP000013827">
    <property type="component" value="Unassembled WGS sequence"/>
</dbReference>
<feature type="signal peptide" evidence="2">
    <location>
        <begin position="1"/>
        <end position="23"/>
    </location>
</feature>
<feature type="chain" id="PRO_5044185273" evidence="2">
    <location>
        <begin position="24"/>
        <end position="361"/>
    </location>
</feature>
<dbReference type="GeneID" id="17275911"/>
<dbReference type="OMA" id="NIRYYHS"/>
<reference evidence="3" key="2">
    <citation type="submission" date="2024-10" db="UniProtKB">
        <authorList>
            <consortium name="EnsemblProtists"/>
        </authorList>
    </citation>
    <scope>IDENTIFICATION</scope>
</reference>
<dbReference type="HOGENOM" id="CLU_054040_1_0_1"/>
<keyword evidence="4" id="KW-1185">Reference proteome</keyword>
<accession>A0A0D3K4F3</accession>
<reference evidence="4" key="1">
    <citation type="journal article" date="2013" name="Nature">
        <title>Pan genome of the phytoplankton Emiliania underpins its global distribution.</title>
        <authorList>
            <person name="Read B.A."/>
            <person name="Kegel J."/>
            <person name="Klute M.J."/>
            <person name="Kuo A."/>
            <person name="Lefebvre S.C."/>
            <person name="Maumus F."/>
            <person name="Mayer C."/>
            <person name="Miller J."/>
            <person name="Monier A."/>
            <person name="Salamov A."/>
            <person name="Young J."/>
            <person name="Aguilar M."/>
            <person name="Claverie J.M."/>
            <person name="Frickenhaus S."/>
            <person name="Gonzalez K."/>
            <person name="Herman E.K."/>
            <person name="Lin Y.C."/>
            <person name="Napier J."/>
            <person name="Ogata H."/>
            <person name="Sarno A.F."/>
            <person name="Shmutz J."/>
            <person name="Schroeder D."/>
            <person name="de Vargas C."/>
            <person name="Verret F."/>
            <person name="von Dassow P."/>
            <person name="Valentin K."/>
            <person name="Van de Peer Y."/>
            <person name="Wheeler G."/>
            <person name="Dacks J.B."/>
            <person name="Delwiche C.F."/>
            <person name="Dyhrman S.T."/>
            <person name="Glockner G."/>
            <person name="John U."/>
            <person name="Richards T."/>
            <person name="Worden A.Z."/>
            <person name="Zhang X."/>
            <person name="Grigoriev I.V."/>
            <person name="Allen A.E."/>
            <person name="Bidle K."/>
            <person name="Borodovsky M."/>
            <person name="Bowler C."/>
            <person name="Brownlee C."/>
            <person name="Cock J.M."/>
            <person name="Elias M."/>
            <person name="Gladyshev V.N."/>
            <person name="Groth M."/>
            <person name="Guda C."/>
            <person name="Hadaegh A."/>
            <person name="Iglesias-Rodriguez M.D."/>
            <person name="Jenkins J."/>
            <person name="Jones B.M."/>
            <person name="Lawson T."/>
            <person name="Leese F."/>
            <person name="Lindquist E."/>
            <person name="Lobanov A."/>
            <person name="Lomsadze A."/>
            <person name="Malik S.B."/>
            <person name="Marsh M.E."/>
            <person name="Mackinder L."/>
            <person name="Mock T."/>
            <person name="Mueller-Roeber B."/>
            <person name="Pagarete A."/>
            <person name="Parker M."/>
            <person name="Probert I."/>
            <person name="Quesneville H."/>
            <person name="Raines C."/>
            <person name="Rensing S.A."/>
            <person name="Riano-Pachon D.M."/>
            <person name="Richier S."/>
            <person name="Rokitta S."/>
            <person name="Shiraiwa Y."/>
            <person name="Soanes D.M."/>
            <person name="van der Giezen M."/>
            <person name="Wahlund T.M."/>
            <person name="Williams B."/>
            <person name="Wilson W."/>
            <person name="Wolfe G."/>
            <person name="Wurch L.L."/>
        </authorList>
    </citation>
    <scope>NUCLEOTIDE SEQUENCE</scope>
</reference>
<keyword evidence="2" id="KW-0732">Signal</keyword>
<organism evidence="3 4">
    <name type="scientific">Emiliania huxleyi (strain CCMP1516)</name>
    <dbReference type="NCBI Taxonomy" id="280463"/>
    <lineage>
        <taxon>Eukaryota</taxon>
        <taxon>Haptista</taxon>
        <taxon>Haptophyta</taxon>
        <taxon>Prymnesiophyceae</taxon>
        <taxon>Isochrysidales</taxon>
        <taxon>Noelaerhabdaceae</taxon>
        <taxon>Emiliania</taxon>
    </lineage>
</organism>
<dbReference type="PaxDb" id="2903-EOD30638"/>
<dbReference type="KEGG" id="ehx:EMIHUDRAFT_232632"/>
<dbReference type="EnsemblProtists" id="EOD30638">
    <property type="protein sequence ID" value="EOD30638"/>
    <property type="gene ID" value="EMIHUDRAFT_232632"/>
</dbReference>
<evidence type="ECO:0000313" key="4">
    <source>
        <dbReference type="Proteomes" id="UP000013827"/>
    </source>
</evidence>
<dbReference type="RefSeq" id="XP_005783067.1">
    <property type="nucleotide sequence ID" value="XM_005783010.1"/>
</dbReference>
<protein>
    <submittedName>
        <fullName evidence="3">Uncharacterized protein</fullName>
    </submittedName>
</protein>
<name>A0A0D3K4F3_EMIH1</name>
<feature type="region of interest" description="Disordered" evidence="1">
    <location>
        <begin position="193"/>
        <end position="216"/>
    </location>
</feature>
<evidence type="ECO:0000256" key="1">
    <source>
        <dbReference type="SAM" id="MobiDB-lite"/>
    </source>
</evidence>
<evidence type="ECO:0000256" key="2">
    <source>
        <dbReference type="SAM" id="SignalP"/>
    </source>
</evidence>
<evidence type="ECO:0000313" key="3">
    <source>
        <dbReference type="EnsemblProtists" id="EOD30638"/>
    </source>
</evidence>
<dbReference type="eggNOG" id="ENOG502R8D5">
    <property type="taxonomic scope" value="Eukaryota"/>
</dbReference>
<sequence length="361" mass="38760">MRTALSVYRALALWVLWVRRLLAGGGGTSTLAEQRVASGQAWDEFCDTLKAAGATLVAPGAPQDPLNQAEGYRYLSRLLRAGLENFIECADPEGAPQLCAIANGSRAARICIGSDNPDNLYENATLDGSLEYVVTGTRGTVGYLGFGTQSGQYGGKGGLRTVDYLEAEQLAMFIVRQTFGIRASEQPARLSIARRHGAGEPSSRGGGGGGPTPLSAAKLDEGLQATAAGGDPNIRYYHSYWRLPPGFVLRVTARPPACRCWNFQLNNHWMESLDYRHHPVHTNSTLARPDASDPSLYTLLVSHADPNADGTFRGNFISTVGHQQGTMCFRWVGVAPHADGDALPHPKADLIPLDQLMRGGV</sequence>
<proteinExistence type="predicted"/>
<dbReference type="AlphaFoldDB" id="A0A0D3K4F3"/>